<dbReference type="SUPFAM" id="SSF54427">
    <property type="entry name" value="NTF2-like"/>
    <property type="match status" value="1"/>
</dbReference>
<dbReference type="EMBL" id="RSDZ01000034">
    <property type="protein sequence ID" value="RXG47586.1"/>
    <property type="molecule type" value="Genomic_DNA"/>
</dbReference>
<dbReference type="AlphaFoldDB" id="A0A444S2F5"/>
<proteinExistence type="predicted"/>
<evidence type="ECO:0008006" key="4">
    <source>
        <dbReference type="Google" id="ProtNLM"/>
    </source>
</evidence>
<dbReference type="PANTHER" id="PTHR39401:SF1">
    <property type="entry name" value="SNOAL-LIKE DOMAIN-CONTAINING PROTEIN"/>
    <property type="match status" value="1"/>
</dbReference>
<dbReference type="Gene3D" id="3.10.450.50">
    <property type="match status" value="1"/>
</dbReference>
<name>A0A444S2F5_VERDA</name>
<dbReference type="Proteomes" id="UP000288725">
    <property type="component" value="Chromosome 8"/>
</dbReference>
<reference evidence="2 3" key="1">
    <citation type="submission" date="2018-12" db="EMBL/GenBank/DDBJ databases">
        <title>Genome of Verticillium dahliae isolate Getta Getta.</title>
        <authorList>
            <person name="Gardiner D.M."/>
        </authorList>
    </citation>
    <scope>NUCLEOTIDE SEQUENCE [LARGE SCALE GENOMIC DNA]</scope>
    <source>
        <strain evidence="2 3">Getta Getta</strain>
    </source>
</reference>
<protein>
    <recommendedName>
        <fullName evidence="4">SnoaL-like domain-containing protein</fullName>
    </recommendedName>
</protein>
<evidence type="ECO:0000313" key="2">
    <source>
        <dbReference type="EMBL" id="RXG47586.1"/>
    </source>
</evidence>
<feature type="compositionally biased region" description="Polar residues" evidence="1">
    <location>
        <begin position="7"/>
        <end position="18"/>
    </location>
</feature>
<evidence type="ECO:0000256" key="1">
    <source>
        <dbReference type="SAM" id="MobiDB-lite"/>
    </source>
</evidence>
<sequence length="167" mass="18633">MMDDATPRTSAPQDQYSRINPFPETTILGPALQQDLVQAIQDFYRVSDDPAANDAWLGYFTPNAKAIMAGAGAQGTDALRRFRATMWKDVKARSHRASSAYVGAVTEGRVQLMLEGVVARVAPDERETVLSWAARAVWERHDGAWKMAFYQVWLSEKTGLEWVPDEA</sequence>
<gene>
    <name evidence="2" type="ORF">VDGE_06533</name>
</gene>
<evidence type="ECO:0000313" key="3">
    <source>
        <dbReference type="Proteomes" id="UP000288725"/>
    </source>
</evidence>
<dbReference type="PANTHER" id="PTHR39401">
    <property type="entry name" value="SNOAL-LIKE DOMAIN-CONTAINING PROTEIN"/>
    <property type="match status" value="1"/>
</dbReference>
<comment type="caution">
    <text evidence="2">The sequence shown here is derived from an EMBL/GenBank/DDBJ whole genome shotgun (WGS) entry which is preliminary data.</text>
</comment>
<organism evidence="2 3">
    <name type="scientific">Verticillium dahliae</name>
    <name type="common">Verticillium wilt</name>
    <dbReference type="NCBI Taxonomy" id="27337"/>
    <lineage>
        <taxon>Eukaryota</taxon>
        <taxon>Fungi</taxon>
        <taxon>Dikarya</taxon>
        <taxon>Ascomycota</taxon>
        <taxon>Pezizomycotina</taxon>
        <taxon>Sordariomycetes</taxon>
        <taxon>Hypocreomycetidae</taxon>
        <taxon>Glomerellales</taxon>
        <taxon>Plectosphaerellaceae</taxon>
        <taxon>Verticillium</taxon>
    </lineage>
</organism>
<accession>A0A444S2F5</accession>
<feature type="region of interest" description="Disordered" evidence="1">
    <location>
        <begin position="1"/>
        <end position="22"/>
    </location>
</feature>
<dbReference type="InterPro" id="IPR032710">
    <property type="entry name" value="NTF2-like_dom_sf"/>
</dbReference>